<dbReference type="EMBL" id="CAJOBP010007586">
    <property type="protein sequence ID" value="CAF4517541.1"/>
    <property type="molecule type" value="Genomic_DNA"/>
</dbReference>
<evidence type="ECO:0000313" key="2">
    <source>
        <dbReference type="EMBL" id="CAF4892747.1"/>
    </source>
</evidence>
<accession>A0A820WFU3</accession>
<comment type="caution">
    <text evidence="1">The sequence shown here is derived from an EMBL/GenBank/DDBJ whole genome shotgun (WGS) entry which is preliminary data.</text>
</comment>
<organism evidence="1 3">
    <name type="scientific">Rotaria socialis</name>
    <dbReference type="NCBI Taxonomy" id="392032"/>
    <lineage>
        <taxon>Eukaryota</taxon>
        <taxon>Metazoa</taxon>
        <taxon>Spiralia</taxon>
        <taxon>Gnathifera</taxon>
        <taxon>Rotifera</taxon>
        <taxon>Eurotatoria</taxon>
        <taxon>Bdelloidea</taxon>
        <taxon>Philodinida</taxon>
        <taxon>Philodinidae</taxon>
        <taxon>Rotaria</taxon>
    </lineage>
</organism>
<evidence type="ECO:0000313" key="1">
    <source>
        <dbReference type="EMBL" id="CAF4517541.1"/>
    </source>
</evidence>
<dbReference type="EMBL" id="CAJOBR010009425">
    <property type="protein sequence ID" value="CAF4892747.1"/>
    <property type="molecule type" value="Genomic_DNA"/>
</dbReference>
<dbReference type="AlphaFoldDB" id="A0A820WFU3"/>
<dbReference type="Proteomes" id="UP000663873">
    <property type="component" value="Unassembled WGS sequence"/>
</dbReference>
<keyword evidence="3" id="KW-1185">Reference proteome</keyword>
<protein>
    <submittedName>
        <fullName evidence="1">Uncharacterized protein</fullName>
    </submittedName>
</protein>
<reference evidence="1" key="1">
    <citation type="submission" date="2021-02" db="EMBL/GenBank/DDBJ databases">
        <authorList>
            <person name="Nowell W R."/>
        </authorList>
    </citation>
    <scope>NUCLEOTIDE SEQUENCE</scope>
</reference>
<dbReference type="Proteomes" id="UP000663848">
    <property type="component" value="Unassembled WGS sequence"/>
</dbReference>
<evidence type="ECO:0000313" key="3">
    <source>
        <dbReference type="Proteomes" id="UP000663873"/>
    </source>
</evidence>
<name>A0A820WFU3_9BILA</name>
<sequence>MAPNENLHHINITSLRIDDLYILLNGLVPNFEILGVRLCQPCLLTICSMNFISQENIHCLLVERRLIDENEIKILAKQFPRVRYLELLFPLELLSYIPCFQTLFSITEKIEQRCFWSELIEFRTKIGYEQTSSIWCQHKLRYWLISNTDLKHWPNQFFTSYSDSMCSV</sequence>
<gene>
    <name evidence="2" type="ORF">QYT958_LOCUS30219</name>
    <name evidence="1" type="ORF">UJA718_LOCUS27404</name>
</gene>
<proteinExistence type="predicted"/>